<dbReference type="EMBL" id="KV749307">
    <property type="protein sequence ID" value="OCL10111.1"/>
    <property type="molecule type" value="Genomic_DNA"/>
</dbReference>
<evidence type="ECO:0000256" key="5">
    <source>
        <dbReference type="ARBA" id="ARBA00022927"/>
    </source>
</evidence>
<name>A0A8E2F3U9_9PEZI</name>
<proteinExistence type="inferred from homology"/>
<dbReference type="GO" id="GO:0000139">
    <property type="term" value="C:Golgi membrane"/>
    <property type="evidence" value="ECO:0007669"/>
    <property type="project" value="UniProtKB-SubCell"/>
</dbReference>
<dbReference type="GO" id="GO:0017119">
    <property type="term" value="C:Golgi transport complex"/>
    <property type="evidence" value="ECO:0007669"/>
    <property type="project" value="InterPro"/>
</dbReference>
<evidence type="ECO:0000256" key="7">
    <source>
        <dbReference type="ARBA" id="ARBA00023136"/>
    </source>
</evidence>
<reference evidence="9 10" key="1">
    <citation type="journal article" date="2016" name="Nat. Commun.">
        <title>Ectomycorrhizal ecology is imprinted in the genome of the dominant symbiotic fungus Cenococcum geophilum.</title>
        <authorList>
            <consortium name="DOE Joint Genome Institute"/>
            <person name="Peter M."/>
            <person name="Kohler A."/>
            <person name="Ohm R.A."/>
            <person name="Kuo A."/>
            <person name="Krutzmann J."/>
            <person name="Morin E."/>
            <person name="Arend M."/>
            <person name="Barry K.W."/>
            <person name="Binder M."/>
            <person name="Choi C."/>
            <person name="Clum A."/>
            <person name="Copeland A."/>
            <person name="Grisel N."/>
            <person name="Haridas S."/>
            <person name="Kipfer T."/>
            <person name="LaButti K."/>
            <person name="Lindquist E."/>
            <person name="Lipzen A."/>
            <person name="Maire R."/>
            <person name="Meier B."/>
            <person name="Mihaltcheva S."/>
            <person name="Molinier V."/>
            <person name="Murat C."/>
            <person name="Poggeler S."/>
            <person name="Quandt C.A."/>
            <person name="Sperisen C."/>
            <person name="Tritt A."/>
            <person name="Tisserant E."/>
            <person name="Crous P.W."/>
            <person name="Henrissat B."/>
            <person name="Nehls U."/>
            <person name="Egli S."/>
            <person name="Spatafora J.W."/>
            <person name="Grigoriev I.V."/>
            <person name="Martin F.M."/>
        </authorList>
    </citation>
    <scope>NUCLEOTIDE SEQUENCE [LARGE SCALE GENOMIC DNA]</scope>
    <source>
        <strain evidence="9 10">CBS 207.34</strain>
    </source>
</reference>
<keyword evidence="7" id="KW-0472">Membrane</keyword>
<comment type="similarity">
    <text evidence="2">Belongs to the COG1 family.</text>
</comment>
<dbReference type="PANTHER" id="PTHR31658">
    <property type="entry name" value="CONSERVED OLIGOMERIC GOLGI COMPLEX SUBUNIT 1"/>
    <property type="match status" value="1"/>
</dbReference>
<keyword evidence="5" id="KW-0653">Protein transport</keyword>
<keyword evidence="6" id="KW-0333">Golgi apparatus</keyword>
<dbReference type="InterPro" id="IPR033370">
    <property type="entry name" value="COG1"/>
</dbReference>
<evidence type="ECO:0000256" key="1">
    <source>
        <dbReference type="ARBA" id="ARBA00004395"/>
    </source>
</evidence>
<dbReference type="PANTHER" id="PTHR31658:SF0">
    <property type="entry name" value="CONSERVED OLIGOMERIC GOLGI COMPLEX SUBUNIT 1"/>
    <property type="match status" value="1"/>
</dbReference>
<protein>
    <recommendedName>
        <fullName evidence="3">Conserved oligomeric Golgi complex subunit 1</fullName>
    </recommendedName>
</protein>
<accession>A0A8E2F3U9</accession>
<evidence type="ECO:0000256" key="4">
    <source>
        <dbReference type="ARBA" id="ARBA00022448"/>
    </source>
</evidence>
<comment type="subcellular location">
    <subcellularLocation>
        <location evidence="1">Golgi apparatus membrane</location>
        <topology evidence="1">Peripheral membrane protein</topology>
    </subcellularLocation>
</comment>
<organism evidence="9 10">
    <name type="scientific">Glonium stellatum</name>
    <dbReference type="NCBI Taxonomy" id="574774"/>
    <lineage>
        <taxon>Eukaryota</taxon>
        <taxon>Fungi</taxon>
        <taxon>Dikarya</taxon>
        <taxon>Ascomycota</taxon>
        <taxon>Pezizomycotina</taxon>
        <taxon>Dothideomycetes</taxon>
        <taxon>Pleosporomycetidae</taxon>
        <taxon>Gloniales</taxon>
        <taxon>Gloniaceae</taxon>
        <taxon>Glonium</taxon>
    </lineage>
</organism>
<evidence type="ECO:0000313" key="10">
    <source>
        <dbReference type="Proteomes" id="UP000250140"/>
    </source>
</evidence>
<keyword evidence="10" id="KW-1185">Reference proteome</keyword>
<dbReference type="Proteomes" id="UP000250140">
    <property type="component" value="Unassembled WGS sequence"/>
</dbReference>
<dbReference type="GO" id="GO:0015031">
    <property type="term" value="P:protein transport"/>
    <property type="evidence" value="ECO:0007669"/>
    <property type="project" value="UniProtKB-KW"/>
</dbReference>
<evidence type="ECO:0000313" key="9">
    <source>
        <dbReference type="EMBL" id="OCL10111.1"/>
    </source>
</evidence>
<dbReference type="OrthoDB" id="46189at2759"/>
<evidence type="ECO:0000256" key="3">
    <source>
        <dbReference type="ARBA" id="ARBA00020978"/>
    </source>
</evidence>
<sequence length="716" mass="80043">MEGNMEQIETTLGKVGQKCNSRAVDRISDNYAKLDGHWRARDRDRYAFASQLSILQSCPVVMARLLKKGGSSLLIAKVLVLSRLLHKALSQAIKKPPFVDNVRDQLASQRRRLLSRIDRHLSGSTADTSTLVENMCAFSLATSSTPTDVLRHFHHIRMEAIAEAFKPHENVQEHILNGLKLCVQTLQDTQAIFPRRLADSLAKLKSHPLMQDPEIRAIAELNLDIHERWIVEEARNYTPWPRHDELKRADAEGLLKSWAKHAISSFLKSMKDVLSNVRGLKAVAELRRQLLETWLASGSGVPGLKSIVHVRAQGLHSITSEISKTLENWPTANREVMSSLWDSTITSMAISNGAESFKQEILNTSHGRNGSVLHIVSMYQQWANSVLETKRIIKEMREIRWDEDFGGGVDDSDDEFGLDPKQALLSEDDPHSLEEKVHEALSGALLELQKNLKTLIARLTSDMQESSLPKAIFLLRVLREVSERIPRLGLKDTESASPPTPFTPSLVEPLHNTLATVVSQSALASLKKSLRKISSSQHVLSRILWEGNPPLPVQPSPGTFKFLHTLSKDMGVYGGDLWAPGAVRMIKGVTGTEVYNLLKECANSIQAEDDMLEVHDEQANGIKKGGDKDHSQVNEESTTDKGEVKKEMLTQLFFDISYLQLCLSLSGHNSSSDEPFDTLLEATYEAANLDEASRVRLRKSAADYRKRTYLLFALLC</sequence>
<evidence type="ECO:0000256" key="8">
    <source>
        <dbReference type="SAM" id="MobiDB-lite"/>
    </source>
</evidence>
<feature type="region of interest" description="Disordered" evidence="8">
    <location>
        <begin position="621"/>
        <end position="641"/>
    </location>
</feature>
<dbReference type="GO" id="GO:0006891">
    <property type="term" value="P:intra-Golgi vesicle-mediated transport"/>
    <property type="evidence" value="ECO:0007669"/>
    <property type="project" value="InterPro"/>
</dbReference>
<keyword evidence="4" id="KW-0813">Transport</keyword>
<gene>
    <name evidence="9" type="ORF">AOQ84DRAFT_337951</name>
</gene>
<evidence type="ECO:0000256" key="6">
    <source>
        <dbReference type="ARBA" id="ARBA00023034"/>
    </source>
</evidence>
<dbReference type="AlphaFoldDB" id="A0A8E2F3U9"/>
<evidence type="ECO:0000256" key="2">
    <source>
        <dbReference type="ARBA" id="ARBA00006653"/>
    </source>
</evidence>